<dbReference type="EMBL" id="AMRK01000002">
    <property type="protein sequence ID" value="EKE73486.1"/>
    <property type="molecule type" value="Genomic_DNA"/>
</dbReference>
<dbReference type="SUPFAM" id="SSF53720">
    <property type="entry name" value="ALDH-like"/>
    <property type="match status" value="1"/>
</dbReference>
<feature type="domain" description="Aldehyde dehydrogenase" evidence="6">
    <location>
        <begin position="25"/>
        <end position="442"/>
    </location>
</feature>
<comment type="similarity">
    <text evidence="1 4">Belongs to the aldehyde dehydrogenase family.</text>
</comment>
<dbReference type="PIRSF" id="PIRSF036492">
    <property type="entry name" value="ALDH"/>
    <property type="match status" value="1"/>
</dbReference>
<dbReference type="Pfam" id="PF00171">
    <property type="entry name" value="Aldedh"/>
    <property type="match status" value="1"/>
</dbReference>
<dbReference type="InterPro" id="IPR016161">
    <property type="entry name" value="Ald_DH/histidinol_DH"/>
</dbReference>
<dbReference type="GO" id="GO:0006081">
    <property type="term" value="P:aldehyde metabolic process"/>
    <property type="evidence" value="ECO:0007669"/>
    <property type="project" value="InterPro"/>
</dbReference>
<dbReference type="FunFam" id="3.40.309.10:FF:000003">
    <property type="entry name" value="Aldehyde dehydrogenase"/>
    <property type="match status" value="1"/>
</dbReference>
<gene>
    <name evidence="7" type="ORF">B30_05467</name>
</gene>
<evidence type="ECO:0000313" key="7">
    <source>
        <dbReference type="EMBL" id="EKE73486.1"/>
    </source>
</evidence>
<proteinExistence type="inferred from homology"/>
<comment type="caution">
    <text evidence="7">The sequence shown here is derived from an EMBL/GenBank/DDBJ whole genome shotgun (WGS) entry which is preliminary data.</text>
</comment>
<feature type="active site" evidence="5">
    <location>
        <position position="259"/>
    </location>
</feature>
<dbReference type="PATRIC" id="fig|1208323.3.peg.1128"/>
<dbReference type="InterPro" id="IPR015590">
    <property type="entry name" value="Aldehyde_DH_dom"/>
</dbReference>
<evidence type="ECO:0000259" key="6">
    <source>
        <dbReference type="Pfam" id="PF00171"/>
    </source>
</evidence>
<evidence type="ECO:0000256" key="5">
    <source>
        <dbReference type="PIRSR" id="PIRSR036492-1"/>
    </source>
</evidence>
<dbReference type="Proteomes" id="UP000006762">
    <property type="component" value="Unassembled WGS sequence"/>
</dbReference>
<dbReference type="InterPro" id="IPR016162">
    <property type="entry name" value="Ald_DH_N"/>
</dbReference>
<evidence type="ECO:0000256" key="3">
    <source>
        <dbReference type="ARBA" id="ARBA00023027"/>
    </source>
</evidence>
<dbReference type="PANTHER" id="PTHR43570">
    <property type="entry name" value="ALDEHYDE DEHYDROGENASE"/>
    <property type="match status" value="1"/>
</dbReference>
<dbReference type="InterPro" id="IPR012394">
    <property type="entry name" value="Aldehyde_DH_NAD(P)"/>
</dbReference>
<dbReference type="AlphaFoldDB" id="K2IT86"/>
<dbReference type="FunFam" id="3.40.605.10:FF:000004">
    <property type="entry name" value="Aldehyde dehydrogenase"/>
    <property type="match status" value="1"/>
</dbReference>
<sequence length="471" mass="51509">MSDGGRSEHGDGDMSNAFQTIFDRQKAAFLSDRTKSRGWRLDQLARMERMLLDHRDRWCAALHQDFGKPPFEQQFEITVPMGNIAYYRDNLDRLMALEEVEIPEGLAKLGQRGVIRREPYGVTLVIGPFNAPILLLLDPAIAALAAGNPVILKPANTTPATAALFAELVPQYFEPEDVSVVTGGREEISALLELPFDFIFFTGSSAVGKVVMRAAAEHLTPVILELGGQNPTIVDATADLDRAAQAIAWGHNAISGQWCIAPGFVCVHDSVADTFVEKLKAAVIRMYGTDPSQSPDFARMISEKDTQRVASYILPDKVVLGGSSDVSARYVEPTLLYPSDWSDPAMQQEVFGPVLPILRYDDISTVIQTLKTRDKPLAAYIFSRDDAMIERFLQSLSFGGGCVNLTNLHCWVGSLPFGGVGHSGMGKYYGKAGFDALSNVKSLLISPAERTVDVYPPYADKDINAMLAPFA</sequence>
<organism evidence="7 8">
    <name type="scientific">Celeribacter baekdonensis B30</name>
    <dbReference type="NCBI Taxonomy" id="1208323"/>
    <lineage>
        <taxon>Bacteria</taxon>
        <taxon>Pseudomonadati</taxon>
        <taxon>Pseudomonadota</taxon>
        <taxon>Alphaproteobacteria</taxon>
        <taxon>Rhodobacterales</taxon>
        <taxon>Roseobacteraceae</taxon>
        <taxon>Celeribacter</taxon>
    </lineage>
</organism>
<evidence type="ECO:0000256" key="1">
    <source>
        <dbReference type="ARBA" id="ARBA00009986"/>
    </source>
</evidence>
<dbReference type="Gene3D" id="3.40.309.10">
    <property type="entry name" value="Aldehyde Dehydrogenase, Chain A, domain 2"/>
    <property type="match status" value="1"/>
</dbReference>
<dbReference type="PANTHER" id="PTHR43570:SF16">
    <property type="entry name" value="ALDEHYDE DEHYDROGENASE TYPE III, ISOFORM Q"/>
    <property type="match status" value="1"/>
</dbReference>
<accession>K2IT86</accession>
<feature type="active site" evidence="5">
    <location>
        <position position="225"/>
    </location>
</feature>
<dbReference type="Gene3D" id="3.40.605.10">
    <property type="entry name" value="Aldehyde Dehydrogenase, Chain A, domain 1"/>
    <property type="match status" value="1"/>
</dbReference>
<keyword evidence="2 4" id="KW-0560">Oxidoreductase</keyword>
<evidence type="ECO:0000256" key="4">
    <source>
        <dbReference type="PIRNR" id="PIRNR036492"/>
    </source>
</evidence>
<evidence type="ECO:0000256" key="2">
    <source>
        <dbReference type="ARBA" id="ARBA00023002"/>
    </source>
</evidence>
<keyword evidence="8" id="KW-1185">Reference proteome</keyword>
<keyword evidence="3" id="KW-0520">NAD</keyword>
<dbReference type="CDD" id="cd07087">
    <property type="entry name" value="ALDH_F3-13-14_CALDH-like"/>
    <property type="match status" value="1"/>
</dbReference>
<dbReference type="eggNOG" id="COG1012">
    <property type="taxonomic scope" value="Bacteria"/>
</dbReference>
<reference evidence="7 8" key="1">
    <citation type="submission" date="2012-09" db="EMBL/GenBank/DDBJ databases">
        <title>Celeribacter baekdonensis B30 Genome Sequencing.</title>
        <authorList>
            <person name="Wang W."/>
        </authorList>
    </citation>
    <scope>NUCLEOTIDE SEQUENCE [LARGE SCALE GENOMIC DNA]</scope>
    <source>
        <strain evidence="7 8">B30</strain>
    </source>
</reference>
<dbReference type="GO" id="GO:0004029">
    <property type="term" value="F:aldehyde dehydrogenase (NAD+) activity"/>
    <property type="evidence" value="ECO:0007669"/>
    <property type="project" value="TreeGrafter"/>
</dbReference>
<protein>
    <recommendedName>
        <fullName evidence="4">Aldehyde dehydrogenase</fullName>
    </recommendedName>
</protein>
<dbReference type="GO" id="GO:0005737">
    <property type="term" value="C:cytoplasm"/>
    <property type="evidence" value="ECO:0007669"/>
    <property type="project" value="TreeGrafter"/>
</dbReference>
<dbReference type="STRING" id="1208323.B30_05467"/>
<evidence type="ECO:0000313" key="8">
    <source>
        <dbReference type="Proteomes" id="UP000006762"/>
    </source>
</evidence>
<dbReference type="InterPro" id="IPR016163">
    <property type="entry name" value="Ald_DH_C"/>
</dbReference>
<name>K2IT86_9RHOB</name>